<dbReference type="PANTHER" id="PTHR43372">
    <property type="entry name" value="FATTY-ACID AMIDE HYDROLASE"/>
    <property type="match status" value="1"/>
</dbReference>
<dbReference type="Proteomes" id="UP000015102">
    <property type="component" value="Unassembled WGS sequence"/>
</dbReference>
<dbReference type="PANTHER" id="PTHR43372:SF1">
    <property type="entry name" value="LD38433P"/>
    <property type="match status" value="1"/>
</dbReference>
<dbReference type="AlphaFoldDB" id="T1GUR0"/>
<feature type="compositionally biased region" description="Basic residues" evidence="1">
    <location>
        <begin position="37"/>
        <end position="51"/>
    </location>
</feature>
<dbReference type="EMBL" id="CAQQ02009260">
    <property type="status" value="NOT_ANNOTATED_CDS"/>
    <property type="molecule type" value="Genomic_DNA"/>
</dbReference>
<evidence type="ECO:0000256" key="1">
    <source>
        <dbReference type="SAM" id="MobiDB-lite"/>
    </source>
</evidence>
<keyword evidence="3" id="KW-1185">Reference proteome</keyword>
<evidence type="ECO:0000313" key="3">
    <source>
        <dbReference type="Proteomes" id="UP000015102"/>
    </source>
</evidence>
<evidence type="ECO:0000313" key="2">
    <source>
        <dbReference type="EnsemblMetazoa" id="MESCA007478-PA"/>
    </source>
</evidence>
<dbReference type="InterPro" id="IPR036928">
    <property type="entry name" value="AS_sf"/>
</dbReference>
<name>T1GUR0_MEGSC</name>
<dbReference type="SUPFAM" id="SSF75304">
    <property type="entry name" value="Amidase signature (AS) enzymes"/>
    <property type="match status" value="1"/>
</dbReference>
<dbReference type="EnsemblMetazoa" id="MESCA007478-RA">
    <property type="protein sequence ID" value="MESCA007478-PA"/>
    <property type="gene ID" value="MESCA007478"/>
</dbReference>
<organism evidence="2 3">
    <name type="scientific">Megaselia scalaris</name>
    <name type="common">Humpbacked fly</name>
    <name type="synonym">Phora scalaris</name>
    <dbReference type="NCBI Taxonomy" id="36166"/>
    <lineage>
        <taxon>Eukaryota</taxon>
        <taxon>Metazoa</taxon>
        <taxon>Ecdysozoa</taxon>
        <taxon>Arthropoda</taxon>
        <taxon>Hexapoda</taxon>
        <taxon>Insecta</taxon>
        <taxon>Pterygota</taxon>
        <taxon>Neoptera</taxon>
        <taxon>Endopterygota</taxon>
        <taxon>Diptera</taxon>
        <taxon>Brachycera</taxon>
        <taxon>Muscomorpha</taxon>
        <taxon>Platypezoidea</taxon>
        <taxon>Phoridae</taxon>
        <taxon>Megaseliini</taxon>
        <taxon>Megaselia</taxon>
    </lineage>
</organism>
<dbReference type="InterPro" id="IPR052739">
    <property type="entry name" value="FAAH2"/>
</dbReference>
<reference evidence="2" key="2">
    <citation type="submission" date="2015-06" db="UniProtKB">
        <authorList>
            <consortium name="EnsemblMetazoa"/>
        </authorList>
    </citation>
    <scope>IDENTIFICATION</scope>
</reference>
<dbReference type="STRING" id="36166.T1GUR0"/>
<feature type="region of interest" description="Disordered" evidence="1">
    <location>
        <begin position="1"/>
        <end position="53"/>
    </location>
</feature>
<dbReference type="GO" id="GO:0012505">
    <property type="term" value="C:endomembrane system"/>
    <property type="evidence" value="ECO:0007669"/>
    <property type="project" value="TreeGrafter"/>
</dbReference>
<accession>T1GUR0</accession>
<sequence>MSRHRHHHREKRTKKPEETPPAMKKKSNNKKPTQSMVHHRHRHHRRSKGSRKSSAMSGVWKGVLFWFLALLQTFQDWVLEFFLGLYWGEKQVCPKPATNKDLVQKSAVEIAKLIRERKIKCYDVVKAFSDRIQETKEFLNAVVEGPFPEALEQAKEIDWKLEKGE</sequence>
<proteinExistence type="predicted"/>
<protein>
    <submittedName>
        <fullName evidence="2">Uncharacterized protein</fullName>
    </submittedName>
</protein>
<dbReference type="HOGENOM" id="CLU_1614990_0_0_1"/>
<feature type="compositionally biased region" description="Basic residues" evidence="1">
    <location>
        <begin position="1"/>
        <end position="14"/>
    </location>
</feature>
<reference evidence="3" key="1">
    <citation type="submission" date="2013-02" db="EMBL/GenBank/DDBJ databases">
        <authorList>
            <person name="Hughes D."/>
        </authorList>
    </citation>
    <scope>NUCLEOTIDE SEQUENCE</scope>
    <source>
        <strain>Durham</strain>
        <strain evidence="3">NC isolate 2 -- Noor lab</strain>
    </source>
</reference>
<dbReference type="Gene3D" id="3.90.1300.10">
    <property type="entry name" value="Amidase signature (AS) domain"/>
    <property type="match status" value="1"/>
</dbReference>